<name>A0A1D1YES1_9ARAE</name>
<evidence type="ECO:0000256" key="1">
    <source>
        <dbReference type="SAM" id="MobiDB-lite"/>
    </source>
</evidence>
<reference evidence="2" key="1">
    <citation type="submission" date="2015-07" db="EMBL/GenBank/DDBJ databases">
        <title>Transcriptome Assembly of Anthurium amnicola.</title>
        <authorList>
            <person name="Suzuki J."/>
        </authorList>
    </citation>
    <scope>NUCLEOTIDE SEQUENCE</scope>
</reference>
<sequence length="242" mass="25114">MVAPSGVSTGHVLGGALGEDGEVGVAELGQSASRGCCPEQDLRDVLAGRAVEGLDVGREEVESRRRRAASCRDPRWGPPPRPAPAARAGGGPWTPASAPAATRSGNTGGLLRPGGDPKLALEAEEIVGVHQHVEVVHLRQQLPDALQQPAVGARPAPLPGFHPVPDPPKELTAGEDPRLQDLVEGVERGVLVVPQLGGGGGGVRLGLRLLQDEVEFRRAAHQVVVEVGLPREVGLAQPQREG</sequence>
<feature type="region of interest" description="Disordered" evidence="1">
    <location>
        <begin position="56"/>
        <end position="116"/>
    </location>
</feature>
<accession>A0A1D1YES1</accession>
<evidence type="ECO:0000313" key="2">
    <source>
        <dbReference type="EMBL" id="JAT53129.1"/>
    </source>
</evidence>
<gene>
    <name evidence="2" type="ORF">g.119628</name>
</gene>
<dbReference type="AlphaFoldDB" id="A0A1D1YES1"/>
<dbReference type="EMBL" id="GDJX01014807">
    <property type="protein sequence ID" value="JAT53129.1"/>
    <property type="molecule type" value="Transcribed_RNA"/>
</dbReference>
<protein>
    <submittedName>
        <fullName evidence="2">Uncharacterized protein</fullName>
    </submittedName>
</protein>
<organism evidence="2">
    <name type="scientific">Anthurium amnicola</name>
    <dbReference type="NCBI Taxonomy" id="1678845"/>
    <lineage>
        <taxon>Eukaryota</taxon>
        <taxon>Viridiplantae</taxon>
        <taxon>Streptophyta</taxon>
        <taxon>Embryophyta</taxon>
        <taxon>Tracheophyta</taxon>
        <taxon>Spermatophyta</taxon>
        <taxon>Magnoliopsida</taxon>
        <taxon>Liliopsida</taxon>
        <taxon>Araceae</taxon>
        <taxon>Pothoideae</taxon>
        <taxon>Potheae</taxon>
        <taxon>Anthurium</taxon>
    </lineage>
</organism>
<proteinExistence type="predicted"/>